<organism evidence="2 3">
    <name type="scientific">Caulifigura coniformis</name>
    <dbReference type="NCBI Taxonomy" id="2527983"/>
    <lineage>
        <taxon>Bacteria</taxon>
        <taxon>Pseudomonadati</taxon>
        <taxon>Planctomycetota</taxon>
        <taxon>Planctomycetia</taxon>
        <taxon>Planctomycetales</taxon>
        <taxon>Planctomycetaceae</taxon>
        <taxon>Caulifigura</taxon>
    </lineage>
</organism>
<proteinExistence type="predicted"/>
<keyword evidence="3" id="KW-1185">Reference proteome</keyword>
<name>A0A517SJI5_9PLAN</name>
<feature type="transmembrane region" description="Helical" evidence="1">
    <location>
        <begin position="59"/>
        <end position="78"/>
    </location>
</feature>
<evidence type="ECO:0000256" key="1">
    <source>
        <dbReference type="SAM" id="Phobius"/>
    </source>
</evidence>
<sequence>MLTRALFLGTGVYVACVGAILFFVQTVTLHPCSPSGSTIVRWLTTDATGQGRVINPPDWLPYMLVGMGGVTVLYAIALPRAAWKHE</sequence>
<protein>
    <submittedName>
        <fullName evidence="2">Uncharacterized protein</fullName>
    </submittedName>
</protein>
<dbReference type="AlphaFoldDB" id="A0A517SJI5"/>
<dbReference type="KEGG" id="ccos:Pan44_43420"/>
<dbReference type="Proteomes" id="UP000315700">
    <property type="component" value="Chromosome"/>
</dbReference>
<keyword evidence="1" id="KW-0472">Membrane</keyword>
<accession>A0A517SJI5</accession>
<feature type="transmembrane region" description="Helical" evidence="1">
    <location>
        <begin position="5"/>
        <end position="24"/>
    </location>
</feature>
<reference evidence="2 3" key="1">
    <citation type="submission" date="2019-02" db="EMBL/GenBank/DDBJ databases">
        <title>Deep-cultivation of Planctomycetes and their phenomic and genomic characterization uncovers novel biology.</title>
        <authorList>
            <person name="Wiegand S."/>
            <person name="Jogler M."/>
            <person name="Boedeker C."/>
            <person name="Pinto D."/>
            <person name="Vollmers J."/>
            <person name="Rivas-Marin E."/>
            <person name="Kohn T."/>
            <person name="Peeters S.H."/>
            <person name="Heuer A."/>
            <person name="Rast P."/>
            <person name="Oberbeckmann S."/>
            <person name="Bunk B."/>
            <person name="Jeske O."/>
            <person name="Meyerdierks A."/>
            <person name="Storesund J.E."/>
            <person name="Kallscheuer N."/>
            <person name="Luecker S."/>
            <person name="Lage O.M."/>
            <person name="Pohl T."/>
            <person name="Merkel B.J."/>
            <person name="Hornburger P."/>
            <person name="Mueller R.-W."/>
            <person name="Bruemmer F."/>
            <person name="Labrenz M."/>
            <person name="Spormann A.M."/>
            <person name="Op den Camp H."/>
            <person name="Overmann J."/>
            <person name="Amann R."/>
            <person name="Jetten M.S.M."/>
            <person name="Mascher T."/>
            <person name="Medema M.H."/>
            <person name="Devos D.P."/>
            <person name="Kaster A.-K."/>
            <person name="Ovreas L."/>
            <person name="Rohde M."/>
            <person name="Galperin M.Y."/>
            <person name="Jogler C."/>
        </authorList>
    </citation>
    <scope>NUCLEOTIDE SEQUENCE [LARGE SCALE GENOMIC DNA]</scope>
    <source>
        <strain evidence="2 3">Pan44</strain>
    </source>
</reference>
<gene>
    <name evidence="2" type="ORF">Pan44_43420</name>
</gene>
<dbReference type="EMBL" id="CP036271">
    <property type="protein sequence ID" value="QDT56289.1"/>
    <property type="molecule type" value="Genomic_DNA"/>
</dbReference>
<keyword evidence="1" id="KW-0812">Transmembrane</keyword>
<dbReference type="InParanoid" id="A0A517SJI5"/>
<evidence type="ECO:0000313" key="2">
    <source>
        <dbReference type="EMBL" id="QDT56289.1"/>
    </source>
</evidence>
<keyword evidence="1" id="KW-1133">Transmembrane helix</keyword>
<evidence type="ECO:0000313" key="3">
    <source>
        <dbReference type="Proteomes" id="UP000315700"/>
    </source>
</evidence>